<dbReference type="PANTHER" id="PTHR48081">
    <property type="entry name" value="AB HYDROLASE SUPERFAMILY PROTEIN C4A8.06C"/>
    <property type="match status" value="1"/>
</dbReference>
<dbReference type="PANTHER" id="PTHR48081:SF26">
    <property type="entry name" value="ALPHA_BETA HYDROLASE FOLD-3 DOMAIN-CONTAINING PROTEIN"/>
    <property type="match status" value="1"/>
</dbReference>
<proteinExistence type="predicted"/>
<dbReference type="InterPro" id="IPR050300">
    <property type="entry name" value="GDXG_lipolytic_enzyme"/>
</dbReference>
<dbReference type="InterPro" id="IPR013094">
    <property type="entry name" value="AB_hydrolase_3"/>
</dbReference>
<dbReference type="SUPFAM" id="SSF53474">
    <property type="entry name" value="alpha/beta-Hydrolases"/>
    <property type="match status" value="1"/>
</dbReference>
<dbReference type="OrthoDB" id="2152029at2759"/>
<accession>A0A2X0LIH3</accession>
<dbReference type="Pfam" id="PF07859">
    <property type="entry name" value="Abhydrolase_3"/>
    <property type="match status" value="1"/>
</dbReference>
<dbReference type="InterPro" id="IPR029058">
    <property type="entry name" value="AB_hydrolase_fold"/>
</dbReference>
<dbReference type="GO" id="GO:0016787">
    <property type="term" value="F:hydrolase activity"/>
    <property type="evidence" value="ECO:0007669"/>
    <property type="project" value="UniProtKB-KW"/>
</dbReference>
<dbReference type="STRING" id="289078.A0A2X0LIH3"/>
<dbReference type="AlphaFoldDB" id="A0A2X0LIH3"/>
<protein>
    <submittedName>
        <fullName evidence="3">BZ3500_MvSof-1268-A1-R1_Chr3-1g05648 protein</fullName>
    </submittedName>
</protein>
<gene>
    <name evidence="3" type="ORF">BZ3500_MVSOF-1268-A1-R1_CHR3-1G05648</name>
</gene>
<dbReference type="Proteomes" id="UP000249723">
    <property type="component" value="Unassembled WGS sequence"/>
</dbReference>
<reference evidence="4" key="1">
    <citation type="submission" date="2016-10" db="EMBL/GenBank/DDBJ databases">
        <authorList>
            <person name="Jeantristanb JTB J.-T."/>
            <person name="Ricardo R."/>
        </authorList>
    </citation>
    <scope>NUCLEOTIDE SEQUENCE [LARGE SCALE GENOMIC DNA]</scope>
</reference>
<feature type="domain" description="Alpha/beta hydrolase fold-3" evidence="2">
    <location>
        <begin position="149"/>
        <end position="378"/>
    </location>
</feature>
<evidence type="ECO:0000313" key="4">
    <source>
        <dbReference type="Proteomes" id="UP000249723"/>
    </source>
</evidence>
<evidence type="ECO:0000259" key="2">
    <source>
        <dbReference type="Pfam" id="PF07859"/>
    </source>
</evidence>
<dbReference type="Gene3D" id="3.40.50.1820">
    <property type="entry name" value="alpha/beta hydrolase"/>
    <property type="match status" value="1"/>
</dbReference>
<evidence type="ECO:0000256" key="1">
    <source>
        <dbReference type="ARBA" id="ARBA00022801"/>
    </source>
</evidence>
<sequence length="415" mass="46541">MTMRPAPLVIAPAPFSRQPLKAIYITYVLISILIRQPYWTLRYYLRLGVPYPRSWSLIEALGAQSMRQMPRLLTQCDLRFNVSSRIELPSKPFRRCRALWVPPASDAWIKKGSIVDDEIVKVRRCPAYVYGKDHRGLGRMQVRKGEHVLLYFHGGANLIGNASELDGTAQAVLQLLSRCSKTLHHALSVDYTKVGDLPFPAHLQDAISAYAYLVSDLGIPPSGILVGGDSAGGGVAMCLLRYLRDVMKVDEMPRATLLLSPACDLSGDLEKLPEIEQSEVVKLRASQDMMNRAVYKTYMVKRLLRHHPPSLLRSPYLSPASPHIKPTPSLFKGFPRVFITCGGIETFRHSIEELASRFRLGGVETTFHLEPDAVHDYVVIPFWNKASKAKTFDLIASWVNNQIFPAATKHVTAHM</sequence>
<keyword evidence="4" id="KW-1185">Reference proteome</keyword>
<dbReference type="EMBL" id="FMWP01000096">
    <property type="protein sequence ID" value="SCZ98830.1"/>
    <property type="molecule type" value="Genomic_DNA"/>
</dbReference>
<organism evidence="3 4">
    <name type="scientific">Microbotryum saponariae</name>
    <dbReference type="NCBI Taxonomy" id="289078"/>
    <lineage>
        <taxon>Eukaryota</taxon>
        <taxon>Fungi</taxon>
        <taxon>Dikarya</taxon>
        <taxon>Basidiomycota</taxon>
        <taxon>Pucciniomycotina</taxon>
        <taxon>Microbotryomycetes</taxon>
        <taxon>Microbotryales</taxon>
        <taxon>Microbotryaceae</taxon>
        <taxon>Microbotryum</taxon>
    </lineage>
</organism>
<keyword evidence="1" id="KW-0378">Hydrolase</keyword>
<evidence type="ECO:0000313" key="3">
    <source>
        <dbReference type="EMBL" id="SCZ98830.1"/>
    </source>
</evidence>
<name>A0A2X0LIH3_9BASI</name>